<keyword evidence="6 17" id="KW-0812">Transmembrane</keyword>
<evidence type="ECO:0000256" key="17">
    <source>
        <dbReference type="RuleBase" id="RU000456"/>
    </source>
</evidence>
<comment type="similarity">
    <text evidence="2 17">Belongs to the cytochrome c oxidase subunit 2 family.</text>
</comment>
<dbReference type="Pfam" id="PF13442">
    <property type="entry name" value="Cytochrome_CBB3"/>
    <property type="match status" value="1"/>
</dbReference>
<organism evidence="23 24">
    <name type="scientific">Sedimenticola selenatireducens</name>
    <dbReference type="NCBI Taxonomy" id="191960"/>
    <lineage>
        <taxon>Bacteria</taxon>
        <taxon>Pseudomonadati</taxon>
        <taxon>Pseudomonadota</taxon>
        <taxon>Gammaproteobacteria</taxon>
        <taxon>Chromatiales</taxon>
        <taxon>Sedimenticolaceae</taxon>
        <taxon>Sedimenticola</taxon>
    </lineage>
</organism>
<dbReference type="PRINTS" id="PR01166">
    <property type="entry name" value="CYCOXIDASEII"/>
</dbReference>
<evidence type="ECO:0000256" key="3">
    <source>
        <dbReference type="ARBA" id="ARBA00022448"/>
    </source>
</evidence>
<evidence type="ECO:0000259" key="22">
    <source>
        <dbReference type="PROSITE" id="PS51007"/>
    </source>
</evidence>
<evidence type="ECO:0000313" key="24">
    <source>
        <dbReference type="Proteomes" id="UP000235015"/>
    </source>
</evidence>
<dbReference type="GO" id="GO:0004129">
    <property type="term" value="F:cytochrome-c oxidase activity"/>
    <property type="evidence" value="ECO:0007669"/>
    <property type="project" value="UniProtKB-EC"/>
</dbReference>
<evidence type="ECO:0000256" key="6">
    <source>
        <dbReference type="ARBA" id="ARBA00022692"/>
    </source>
</evidence>
<dbReference type="STRING" id="1111735.GCA_000428045_01827"/>
<protein>
    <recommendedName>
        <fullName evidence="18">Cytochrome c oxidase subunit 2</fullName>
        <ecNumber evidence="18">7.1.1.9</ecNumber>
    </recommendedName>
</protein>
<evidence type="ECO:0000256" key="8">
    <source>
        <dbReference type="ARBA" id="ARBA00022967"/>
    </source>
</evidence>
<keyword evidence="10 19" id="KW-1133">Transmembrane helix</keyword>
<dbReference type="InterPro" id="IPR011759">
    <property type="entry name" value="Cyt_c_oxidase_su2_TM_dom"/>
</dbReference>
<dbReference type="Pfam" id="PF00116">
    <property type="entry name" value="COX2"/>
    <property type="match status" value="1"/>
</dbReference>
<dbReference type="InterPro" id="IPR002429">
    <property type="entry name" value="CcO_II-like_C"/>
</dbReference>
<dbReference type="Proteomes" id="UP000235015">
    <property type="component" value="Unassembled WGS sequence"/>
</dbReference>
<feature type="domain" description="Cytochrome c" evidence="22">
    <location>
        <begin position="246"/>
        <end position="326"/>
    </location>
</feature>
<feature type="transmembrane region" description="Helical" evidence="19">
    <location>
        <begin position="18"/>
        <end position="39"/>
    </location>
</feature>
<evidence type="ECO:0000256" key="1">
    <source>
        <dbReference type="ARBA" id="ARBA00004141"/>
    </source>
</evidence>
<keyword evidence="11 16" id="KW-0408">Iron</keyword>
<sequence length="343" mass="38490">MRQGVTPISREIYDLHMIILWICVAIGVLVFGVMFYSVLRHRRSRGAVAAQFHESTFVEIIWTLVPSLILVAMAIPATKTLIAMEDTSNPDLTIQVTGYQWKWHYRYLDDEVSFFSLLATPRDQIENRSPKGEHYLLEVDQPLVVPTQKKIRFLLGSNDVIHSWWVPDLGWKRDAIPGFINESWAWIEEPGTYRGQCAELCGRDHGFMPIVVVAKAEDEYRQWVASQKVAQQSEQALSEQEWSLEQLVARGEEIYNKTCVACHQPGGVGVPNVFPPLKGSPVATGPLEAHINIVLNGKHGTAMQAFAGQLSDLDLAAVISYERNAFGNNTGDHVQPTQIKAAR</sequence>
<comment type="catalytic activity">
    <reaction evidence="15 18">
        <text>4 Fe(II)-[cytochrome c] + O2 + 8 H(+)(in) = 4 Fe(III)-[cytochrome c] + 2 H2O + 4 H(+)(out)</text>
        <dbReference type="Rhea" id="RHEA:11436"/>
        <dbReference type="Rhea" id="RHEA-COMP:10350"/>
        <dbReference type="Rhea" id="RHEA-COMP:14399"/>
        <dbReference type="ChEBI" id="CHEBI:15377"/>
        <dbReference type="ChEBI" id="CHEBI:15378"/>
        <dbReference type="ChEBI" id="CHEBI:15379"/>
        <dbReference type="ChEBI" id="CHEBI:29033"/>
        <dbReference type="ChEBI" id="CHEBI:29034"/>
        <dbReference type="EC" id="7.1.1.9"/>
    </reaction>
</comment>
<keyword evidence="13 19" id="KW-0472">Membrane</keyword>
<dbReference type="GO" id="GO:0020037">
    <property type="term" value="F:heme binding"/>
    <property type="evidence" value="ECO:0007669"/>
    <property type="project" value="InterPro"/>
</dbReference>
<evidence type="ECO:0000256" key="5">
    <source>
        <dbReference type="ARBA" id="ARBA00022660"/>
    </source>
</evidence>
<dbReference type="AlphaFoldDB" id="A0A2N6CXT1"/>
<dbReference type="PROSITE" id="PS51007">
    <property type="entry name" value="CYTC"/>
    <property type="match status" value="1"/>
</dbReference>
<evidence type="ECO:0000256" key="13">
    <source>
        <dbReference type="ARBA" id="ARBA00023136"/>
    </source>
</evidence>
<dbReference type="PANTHER" id="PTHR22888:SF9">
    <property type="entry name" value="CYTOCHROME C OXIDASE SUBUNIT 2"/>
    <property type="match status" value="1"/>
</dbReference>
<dbReference type="InterPro" id="IPR036909">
    <property type="entry name" value="Cyt_c-like_dom_sf"/>
</dbReference>
<name>A0A2N6CXT1_9GAMM</name>
<dbReference type="InterPro" id="IPR045187">
    <property type="entry name" value="CcO_II"/>
</dbReference>
<evidence type="ECO:0000256" key="10">
    <source>
        <dbReference type="ARBA" id="ARBA00022989"/>
    </source>
</evidence>
<reference evidence="23 24" key="1">
    <citation type="submission" date="2017-11" db="EMBL/GenBank/DDBJ databases">
        <title>Genome-resolved metagenomics identifies genetic mobility, metabolic interactions, and unexpected diversity in perchlorate-reducing communities.</title>
        <authorList>
            <person name="Barnum T.P."/>
            <person name="Figueroa I.A."/>
            <person name="Carlstrom C.I."/>
            <person name="Lucas L.N."/>
            <person name="Engelbrektson A.L."/>
            <person name="Coates J.D."/>
        </authorList>
    </citation>
    <scope>NUCLEOTIDE SEQUENCE [LARGE SCALE GENOMIC DNA]</scope>
    <source>
        <strain evidence="23">BM301</strain>
    </source>
</reference>
<gene>
    <name evidence="23" type="primary">coxB</name>
    <name evidence="23" type="ORF">C0630_07710</name>
</gene>
<comment type="cofactor">
    <cofactor evidence="18">
        <name>Cu cation</name>
        <dbReference type="ChEBI" id="CHEBI:23378"/>
    </cofactor>
    <text evidence="18">Binds a copper A center.</text>
</comment>
<comment type="subcellular location">
    <subcellularLocation>
        <location evidence="17">Cell membrane</location>
        <topology evidence="17">Multi-pass membrane protein</topology>
    </subcellularLocation>
    <subcellularLocation>
        <location evidence="1">Membrane</location>
        <topology evidence="1">Multi-pass membrane protein</topology>
    </subcellularLocation>
</comment>
<dbReference type="GO" id="GO:0016491">
    <property type="term" value="F:oxidoreductase activity"/>
    <property type="evidence" value="ECO:0007669"/>
    <property type="project" value="InterPro"/>
</dbReference>
<evidence type="ECO:0000256" key="7">
    <source>
        <dbReference type="ARBA" id="ARBA00022723"/>
    </source>
</evidence>
<keyword evidence="7 16" id="KW-0479">Metal-binding</keyword>
<evidence type="ECO:0000256" key="4">
    <source>
        <dbReference type="ARBA" id="ARBA00022617"/>
    </source>
</evidence>
<evidence type="ECO:0000259" key="20">
    <source>
        <dbReference type="PROSITE" id="PS50857"/>
    </source>
</evidence>
<evidence type="ECO:0000256" key="19">
    <source>
        <dbReference type="SAM" id="Phobius"/>
    </source>
</evidence>
<dbReference type="SUPFAM" id="SSF46626">
    <property type="entry name" value="Cytochrome c"/>
    <property type="match status" value="1"/>
</dbReference>
<proteinExistence type="inferred from homology"/>
<dbReference type="InterPro" id="IPR014222">
    <property type="entry name" value="Cyt_c_oxidase_su2"/>
</dbReference>
<dbReference type="InterPro" id="IPR008972">
    <property type="entry name" value="Cupredoxin"/>
</dbReference>
<keyword evidence="9 17" id="KW-0249">Electron transport</keyword>
<dbReference type="EMBL" id="PKUN01000009">
    <property type="protein sequence ID" value="PLX62107.1"/>
    <property type="molecule type" value="Genomic_DNA"/>
</dbReference>
<feature type="transmembrane region" description="Helical" evidence="19">
    <location>
        <begin position="60"/>
        <end position="78"/>
    </location>
</feature>
<comment type="function">
    <text evidence="14 18">Subunits I and II form the functional core of the enzyme complex. Electrons originating in cytochrome c are transferred via heme a and Cu(A) to the binuclear center formed by heme a3 and Cu(B).</text>
</comment>
<evidence type="ECO:0000256" key="14">
    <source>
        <dbReference type="ARBA" id="ARBA00024688"/>
    </source>
</evidence>
<evidence type="ECO:0000256" key="9">
    <source>
        <dbReference type="ARBA" id="ARBA00022982"/>
    </source>
</evidence>
<keyword evidence="12 18" id="KW-0186">Copper</keyword>
<dbReference type="Gene3D" id="1.10.760.10">
    <property type="entry name" value="Cytochrome c-like domain"/>
    <property type="match status" value="1"/>
</dbReference>
<dbReference type="Pfam" id="PF02790">
    <property type="entry name" value="COX2_TM"/>
    <property type="match status" value="1"/>
</dbReference>
<dbReference type="NCBIfam" id="TIGR02866">
    <property type="entry name" value="CoxB"/>
    <property type="match status" value="1"/>
</dbReference>
<dbReference type="SUPFAM" id="SSF81464">
    <property type="entry name" value="Cytochrome c oxidase subunit II-like, transmembrane region"/>
    <property type="match status" value="1"/>
</dbReference>
<dbReference type="SUPFAM" id="SSF49503">
    <property type="entry name" value="Cupredoxins"/>
    <property type="match status" value="1"/>
</dbReference>
<dbReference type="GO" id="GO:0005886">
    <property type="term" value="C:plasma membrane"/>
    <property type="evidence" value="ECO:0007669"/>
    <property type="project" value="UniProtKB-SubCell"/>
</dbReference>
<feature type="domain" description="Cytochrome oxidase subunit II copper A binding" evidence="20">
    <location>
        <begin position="89"/>
        <end position="226"/>
    </location>
</feature>
<accession>A0A2N6CXT1</accession>
<evidence type="ECO:0000259" key="21">
    <source>
        <dbReference type="PROSITE" id="PS50999"/>
    </source>
</evidence>
<dbReference type="Gene3D" id="2.60.40.420">
    <property type="entry name" value="Cupredoxins - blue copper proteins"/>
    <property type="match status" value="1"/>
</dbReference>
<keyword evidence="3 17" id="KW-0813">Transport</keyword>
<dbReference type="PANTHER" id="PTHR22888">
    <property type="entry name" value="CYTOCHROME C OXIDASE, SUBUNIT II"/>
    <property type="match status" value="1"/>
</dbReference>
<dbReference type="InterPro" id="IPR009056">
    <property type="entry name" value="Cyt_c-like_dom"/>
</dbReference>
<keyword evidence="8" id="KW-1278">Translocase</keyword>
<dbReference type="InterPro" id="IPR001505">
    <property type="entry name" value="Copper_CuA"/>
</dbReference>
<dbReference type="PROSITE" id="PS50857">
    <property type="entry name" value="COX2_CUA"/>
    <property type="match status" value="1"/>
</dbReference>
<dbReference type="GO" id="GO:0042773">
    <property type="term" value="P:ATP synthesis coupled electron transport"/>
    <property type="evidence" value="ECO:0007669"/>
    <property type="project" value="TreeGrafter"/>
</dbReference>
<dbReference type="PROSITE" id="PS50999">
    <property type="entry name" value="COX2_TM"/>
    <property type="match status" value="1"/>
</dbReference>
<keyword evidence="5 17" id="KW-0679">Respiratory chain</keyword>
<dbReference type="PROSITE" id="PS00078">
    <property type="entry name" value="COX2"/>
    <property type="match status" value="1"/>
</dbReference>
<keyword evidence="4 16" id="KW-0349">Heme</keyword>
<feature type="domain" description="Cytochrome oxidase subunit II transmembrane region profile" evidence="21">
    <location>
        <begin position="1"/>
        <end position="88"/>
    </location>
</feature>
<evidence type="ECO:0000256" key="2">
    <source>
        <dbReference type="ARBA" id="ARBA00007866"/>
    </source>
</evidence>
<dbReference type="Gene3D" id="1.10.287.90">
    <property type="match status" value="1"/>
</dbReference>
<evidence type="ECO:0000313" key="23">
    <source>
        <dbReference type="EMBL" id="PLX62107.1"/>
    </source>
</evidence>
<evidence type="ECO:0000256" key="15">
    <source>
        <dbReference type="ARBA" id="ARBA00047816"/>
    </source>
</evidence>
<comment type="caution">
    <text evidence="23">The sequence shown here is derived from an EMBL/GenBank/DDBJ whole genome shotgun (WGS) entry which is preliminary data.</text>
</comment>
<evidence type="ECO:0000256" key="12">
    <source>
        <dbReference type="ARBA" id="ARBA00023008"/>
    </source>
</evidence>
<evidence type="ECO:0000256" key="16">
    <source>
        <dbReference type="PROSITE-ProRule" id="PRU00433"/>
    </source>
</evidence>
<dbReference type="EC" id="7.1.1.9" evidence="18"/>
<dbReference type="GO" id="GO:0005507">
    <property type="term" value="F:copper ion binding"/>
    <property type="evidence" value="ECO:0007669"/>
    <property type="project" value="InterPro"/>
</dbReference>
<evidence type="ECO:0000256" key="11">
    <source>
        <dbReference type="ARBA" id="ARBA00023004"/>
    </source>
</evidence>
<evidence type="ECO:0000256" key="18">
    <source>
        <dbReference type="RuleBase" id="RU004024"/>
    </source>
</evidence>
<dbReference type="InterPro" id="IPR036257">
    <property type="entry name" value="Cyt_c_oxidase_su2_TM_sf"/>
</dbReference>